<protein>
    <submittedName>
        <fullName evidence="2">Uncharacterized protein</fullName>
    </submittedName>
</protein>
<evidence type="ECO:0000313" key="2">
    <source>
        <dbReference type="EMBL" id="GIJ89730.1"/>
    </source>
</evidence>
<dbReference type="RefSeq" id="XP_043160476.1">
    <property type="nucleotide sequence ID" value="XM_043304541.1"/>
</dbReference>
<feature type="region of interest" description="Disordered" evidence="1">
    <location>
        <begin position="332"/>
        <end position="362"/>
    </location>
</feature>
<feature type="region of interest" description="Disordered" evidence="1">
    <location>
        <begin position="213"/>
        <end position="282"/>
    </location>
</feature>
<feature type="region of interest" description="Disordered" evidence="1">
    <location>
        <begin position="67"/>
        <end position="182"/>
    </location>
</feature>
<reference evidence="2 3" key="1">
    <citation type="submission" date="2018-10" db="EMBL/GenBank/DDBJ databases">
        <title>Pan-genome distribution and transcriptional activeness of fungal secondary metabolism genes in Aspergillus section Fumigati.</title>
        <authorList>
            <person name="Takahashi H."/>
            <person name="Umemura M."/>
            <person name="Ninomiya A."/>
            <person name="Kusuya Y."/>
            <person name="Urayama S."/>
            <person name="Shimizu M."/>
            <person name="Watanabe A."/>
            <person name="Kamei K."/>
            <person name="Yaguchi T."/>
            <person name="Hagiwara D."/>
        </authorList>
    </citation>
    <scope>NUCLEOTIDE SEQUENCE [LARGE SCALE GENOMIC DNA]</scope>
    <source>
        <strain evidence="2 3">IFM 55266</strain>
    </source>
</reference>
<sequence>MAVVSNMSDGGNELQEEPISEELYQPQRENQQVERNQGIRETRSNRTRHQPEYAAWLTASFNERLNPYTSEQSSDFDLYSVREPNGSGRGRIPFPPTGPPPPYPYEEEVEHRRDLSRGSNSNRETPARRFWNRLRRSERRVPPVDNVPRLTEQQARATSDAREPPPYSLFEPSEQNHGDDDSDIDQIAQLLRPRLTVGDDRTFDEFCRLMRAGRRQESNQPPPAQNPAGNDNDGGISQYFQFVSTERHLESNHNQPSASAIEDLQGDPELPPYSPSEEYEGQLEVDPWDGQNPWEFYLAAIETAQNPPEAIPISSSSATQIGTILRRVEAMARSSFRRRRDPSPHQSRTPPPLPSTASQQSIETEWKEIACHTAKCDMCNTRNGTGMSRCEGCGWQACYGCILANGCSRTHRGNGRVHTGAIDQTFIARMRRGRVSVKRDEGDAGQLRKGQSSNRKKTKNEESSSKIPSSADNEILNAARNFLAFSIEAIGLAIREDGLDREHSPDGAAPGDEDVANFLSMTSRELHDYAQQQASHALQAYLERRARETDAQEIGTFSVAQASIDEATPSDKAQRAGRMPAGRYKS</sequence>
<feature type="region of interest" description="Disordered" evidence="1">
    <location>
        <begin position="433"/>
        <end position="470"/>
    </location>
</feature>
<feature type="region of interest" description="Disordered" evidence="1">
    <location>
        <begin position="1"/>
        <end position="52"/>
    </location>
</feature>
<proteinExistence type="predicted"/>
<dbReference type="OrthoDB" id="4755622at2759"/>
<accession>A0A9P3BI38</accession>
<evidence type="ECO:0000256" key="1">
    <source>
        <dbReference type="SAM" id="MobiDB-lite"/>
    </source>
</evidence>
<organism evidence="2 3">
    <name type="scientific">Aspergillus pseudoviridinutans</name>
    <dbReference type="NCBI Taxonomy" id="1517512"/>
    <lineage>
        <taxon>Eukaryota</taxon>
        <taxon>Fungi</taxon>
        <taxon>Dikarya</taxon>
        <taxon>Ascomycota</taxon>
        <taxon>Pezizomycotina</taxon>
        <taxon>Eurotiomycetes</taxon>
        <taxon>Eurotiomycetidae</taxon>
        <taxon>Eurotiales</taxon>
        <taxon>Aspergillaceae</taxon>
        <taxon>Aspergillus</taxon>
        <taxon>Aspergillus subgen. Fumigati</taxon>
    </lineage>
</organism>
<feature type="region of interest" description="Disordered" evidence="1">
    <location>
        <begin position="553"/>
        <end position="586"/>
    </location>
</feature>
<dbReference type="GeneID" id="67007285"/>
<evidence type="ECO:0000313" key="3">
    <source>
        <dbReference type="Proteomes" id="UP001043456"/>
    </source>
</evidence>
<dbReference type="AlphaFoldDB" id="A0A9P3BI38"/>
<gene>
    <name evidence="2" type="ORF">Asppvi_008675</name>
</gene>
<dbReference type="EMBL" id="BHVY01000006">
    <property type="protein sequence ID" value="GIJ89730.1"/>
    <property type="molecule type" value="Genomic_DNA"/>
</dbReference>
<feature type="compositionally biased region" description="Pro residues" evidence="1">
    <location>
        <begin position="93"/>
        <end position="104"/>
    </location>
</feature>
<dbReference type="Proteomes" id="UP001043456">
    <property type="component" value="Unassembled WGS sequence"/>
</dbReference>
<keyword evidence="3" id="KW-1185">Reference proteome</keyword>
<name>A0A9P3BI38_9EURO</name>
<comment type="caution">
    <text evidence="2">The sequence shown here is derived from an EMBL/GenBank/DDBJ whole genome shotgun (WGS) entry which is preliminary data.</text>
</comment>